<name>A0A1I6D686_9FIRM</name>
<keyword evidence="9" id="KW-1185">Reference proteome</keyword>
<dbReference type="CDD" id="cd01335">
    <property type="entry name" value="Radical_SAM"/>
    <property type="match status" value="1"/>
</dbReference>
<dbReference type="AlphaFoldDB" id="A0A1I6D686"/>
<organism evidence="8 9">
    <name type="scientific">Desulfoscipio geothermicus DSM 3669</name>
    <dbReference type="NCBI Taxonomy" id="1121426"/>
    <lineage>
        <taxon>Bacteria</taxon>
        <taxon>Bacillati</taxon>
        <taxon>Bacillota</taxon>
        <taxon>Clostridia</taxon>
        <taxon>Eubacteriales</taxon>
        <taxon>Desulfallaceae</taxon>
        <taxon>Desulfoscipio</taxon>
    </lineage>
</organism>
<dbReference type="GO" id="GO:0003824">
    <property type="term" value="F:catalytic activity"/>
    <property type="evidence" value="ECO:0007669"/>
    <property type="project" value="InterPro"/>
</dbReference>
<evidence type="ECO:0000259" key="7">
    <source>
        <dbReference type="PROSITE" id="PS51918"/>
    </source>
</evidence>
<sequence length="195" mass="22474">MGVEQILEEVERERPFYETSGGGVTISGGEPLMQGDFLIELIKSLKEKNINVALDTSGYGPWSLLKELANQVDWFLYDIKHMDSIKHKDLTGQDNKLILENLKNLIKLNSNVVIRFPLIPGYNDEPLNLVSLGEFIKNKSFLRLEILPYHRLGASKYKLFGLIFPLSHLSPPSRERMQELERWFRRMGVACKVVW</sequence>
<proteinExistence type="predicted"/>
<evidence type="ECO:0000256" key="1">
    <source>
        <dbReference type="ARBA" id="ARBA00001966"/>
    </source>
</evidence>
<keyword evidence="2" id="KW-0004">4Fe-4S</keyword>
<protein>
    <submittedName>
        <fullName evidence="8">Glycyl-radical enzyme activating protein</fullName>
    </submittedName>
</protein>
<dbReference type="Proteomes" id="UP000199584">
    <property type="component" value="Unassembled WGS sequence"/>
</dbReference>
<dbReference type="InterPro" id="IPR034457">
    <property type="entry name" value="Organic_radical-activating"/>
</dbReference>
<evidence type="ECO:0000313" key="9">
    <source>
        <dbReference type="Proteomes" id="UP000199584"/>
    </source>
</evidence>
<dbReference type="Gene3D" id="3.80.30.10">
    <property type="entry name" value="pyruvate-formate lyase- activating enzyme"/>
    <property type="match status" value="1"/>
</dbReference>
<dbReference type="GO" id="GO:0051539">
    <property type="term" value="F:4 iron, 4 sulfur cluster binding"/>
    <property type="evidence" value="ECO:0007669"/>
    <property type="project" value="UniProtKB-KW"/>
</dbReference>
<keyword evidence="3" id="KW-0949">S-adenosyl-L-methionine</keyword>
<comment type="cofactor">
    <cofactor evidence="1">
        <name>[4Fe-4S] cluster</name>
        <dbReference type="ChEBI" id="CHEBI:49883"/>
    </cofactor>
</comment>
<dbReference type="GO" id="GO:0046872">
    <property type="term" value="F:metal ion binding"/>
    <property type="evidence" value="ECO:0007669"/>
    <property type="project" value="UniProtKB-KW"/>
</dbReference>
<evidence type="ECO:0000256" key="2">
    <source>
        <dbReference type="ARBA" id="ARBA00022485"/>
    </source>
</evidence>
<gene>
    <name evidence="8" type="ORF">SAMN05660706_1068</name>
</gene>
<dbReference type="STRING" id="39060.SAMN05660706_1068"/>
<dbReference type="EMBL" id="FOYM01000006">
    <property type="protein sequence ID" value="SFR00852.1"/>
    <property type="molecule type" value="Genomic_DNA"/>
</dbReference>
<evidence type="ECO:0000256" key="3">
    <source>
        <dbReference type="ARBA" id="ARBA00022691"/>
    </source>
</evidence>
<keyword evidence="4" id="KW-0479">Metal-binding</keyword>
<evidence type="ECO:0000256" key="6">
    <source>
        <dbReference type="ARBA" id="ARBA00023014"/>
    </source>
</evidence>
<reference evidence="9" key="1">
    <citation type="submission" date="2016-10" db="EMBL/GenBank/DDBJ databases">
        <authorList>
            <person name="Varghese N."/>
            <person name="Submissions S."/>
        </authorList>
    </citation>
    <scope>NUCLEOTIDE SEQUENCE [LARGE SCALE GENOMIC DNA]</scope>
    <source>
        <strain evidence="9">DSM 3669</strain>
    </source>
</reference>
<dbReference type="Pfam" id="PF04055">
    <property type="entry name" value="Radical_SAM"/>
    <property type="match status" value="1"/>
</dbReference>
<evidence type="ECO:0000313" key="8">
    <source>
        <dbReference type="EMBL" id="SFR00852.1"/>
    </source>
</evidence>
<dbReference type="InterPro" id="IPR007197">
    <property type="entry name" value="rSAM"/>
</dbReference>
<dbReference type="PROSITE" id="PS51918">
    <property type="entry name" value="RADICAL_SAM"/>
    <property type="match status" value="1"/>
</dbReference>
<dbReference type="InterPro" id="IPR058240">
    <property type="entry name" value="rSAM_sf"/>
</dbReference>
<keyword evidence="6" id="KW-0411">Iron-sulfur</keyword>
<dbReference type="PANTHER" id="PTHR30352:SF4">
    <property type="entry name" value="PYRUVATE FORMATE-LYASE 2-ACTIVATING ENZYME"/>
    <property type="match status" value="1"/>
</dbReference>
<keyword evidence="5" id="KW-0408">Iron</keyword>
<dbReference type="SUPFAM" id="SSF102114">
    <property type="entry name" value="Radical SAM enzymes"/>
    <property type="match status" value="1"/>
</dbReference>
<feature type="domain" description="Radical SAM core" evidence="7">
    <location>
        <begin position="1"/>
        <end position="190"/>
    </location>
</feature>
<dbReference type="PANTHER" id="PTHR30352">
    <property type="entry name" value="PYRUVATE FORMATE-LYASE-ACTIVATING ENZYME"/>
    <property type="match status" value="1"/>
</dbReference>
<accession>A0A1I6D686</accession>
<evidence type="ECO:0000256" key="4">
    <source>
        <dbReference type="ARBA" id="ARBA00022723"/>
    </source>
</evidence>
<dbReference type="NCBIfam" id="TIGR02494">
    <property type="entry name" value="PFLE_PFLC"/>
    <property type="match status" value="1"/>
</dbReference>
<evidence type="ECO:0000256" key="5">
    <source>
        <dbReference type="ARBA" id="ARBA00023004"/>
    </source>
</evidence>